<dbReference type="OrthoDB" id="9806150at2"/>
<dbReference type="PROSITE" id="PS51462">
    <property type="entry name" value="NUDIX"/>
    <property type="match status" value="1"/>
</dbReference>
<dbReference type="SUPFAM" id="SSF55811">
    <property type="entry name" value="Nudix"/>
    <property type="match status" value="1"/>
</dbReference>
<dbReference type="PROSITE" id="PS00893">
    <property type="entry name" value="NUDIX_BOX"/>
    <property type="match status" value="1"/>
</dbReference>
<keyword evidence="5" id="KW-1185">Reference proteome</keyword>
<gene>
    <name evidence="4" type="ORF">E5334_01310</name>
</gene>
<dbReference type="Gene3D" id="3.90.79.10">
    <property type="entry name" value="Nucleoside Triphosphate Pyrophosphohydrolase"/>
    <property type="match status" value="1"/>
</dbReference>
<dbReference type="CDD" id="cd03424">
    <property type="entry name" value="NUDIX_ADPRase_Nudt5_UGPPase_Nudt14"/>
    <property type="match status" value="1"/>
</dbReference>
<proteinExistence type="predicted"/>
<dbReference type="RefSeq" id="WP_136011795.1">
    <property type="nucleotide sequence ID" value="NZ_SRYE01000001.1"/>
</dbReference>
<evidence type="ECO:0000256" key="2">
    <source>
        <dbReference type="ARBA" id="ARBA00022801"/>
    </source>
</evidence>
<dbReference type="PANTHER" id="PTHR43046:SF14">
    <property type="entry name" value="MUTT_NUDIX FAMILY PROTEIN"/>
    <property type="match status" value="1"/>
</dbReference>
<dbReference type="PANTHER" id="PTHR43046">
    <property type="entry name" value="GDP-MANNOSE MANNOSYL HYDROLASE"/>
    <property type="match status" value="1"/>
</dbReference>
<evidence type="ECO:0000256" key="1">
    <source>
        <dbReference type="ARBA" id="ARBA00001946"/>
    </source>
</evidence>
<evidence type="ECO:0000313" key="4">
    <source>
        <dbReference type="EMBL" id="TGY63169.1"/>
    </source>
</evidence>
<comment type="caution">
    <text evidence="4">The sequence shown here is derived from an EMBL/GenBank/DDBJ whole genome shotgun (WGS) entry which is preliminary data.</text>
</comment>
<comment type="cofactor">
    <cofactor evidence="1">
        <name>Mg(2+)</name>
        <dbReference type="ChEBI" id="CHEBI:18420"/>
    </cofactor>
</comment>
<dbReference type="InterPro" id="IPR000086">
    <property type="entry name" value="NUDIX_hydrolase_dom"/>
</dbReference>
<dbReference type="InterPro" id="IPR015797">
    <property type="entry name" value="NUDIX_hydrolase-like_dom_sf"/>
</dbReference>
<feature type="domain" description="Nudix hydrolase" evidence="3">
    <location>
        <begin position="44"/>
        <end position="174"/>
    </location>
</feature>
<dbReference type="AlphaFoldDB" id="A0A4S2F2J6"/>
<sequence>MSPIKKAQEKILFSSGQPMHLQVISSQVTRLDGLVYDTQFVQCGTGKGSVCVAFDDAGRLLLGKHWRAALRGESLEFPRGRAMAEESPEDCARRELYEETGLEVQEATLLTKIHGDTGLLRDEVCIVACRVSYPVSSDMGDGEFSSTSWASPEEFKRLVLEGCVSDALTISAFLIWELWKLS</sequence>
<keyword evidence="2 4" id="KW-0378">Hydrolase</keyword>
<organism evidence="4 5">
    <name type="scientific">Muricaecibacterium torontonense</name>
    <dbReference type="NCBI Taxonomy" id="3032871"/>
    <lineage>
        <taxon>Bacteria</taxon>
        <taxon>Bacillati</taxon>
        <taxon>Actinomycetota</taxon>
        <taxon>Coriobacteriia</taxon>
        <taxon>Coriobacteriales</taxon>
        <taxon>Atopobiaceae</taxon>
        <taxon>Muricaecibacterium</taxon>
    </lineage>
</organism>
<dbReference type="GO" id="GO:0016787">
    <property type="term" value="F:hydrolase activity"/>
    <property type="evidence" value="ECO:0007669"/>
    <property type="project" value="UniProtKB-KW"/>
</dbReference>
<reference evidence="4 5" key="1">
    <citation type="submission" date="2019-04" db="EMBL/GenBank/DDBJ databases">
        <title>Microbes associate with the intestines of laboratory mice.</title>
        <authorList>
            <person name="Navarre W."/>
            <person name="Wong E."/>
            <person name="Huang K."/>
            <person name="Tropini C."/>
            <person name="Ng K."/>
            <person name="Yu B."/>
        </authorList>
    </citation>
    <scope>NUCLEOTIDE SEQUENCE [LARGE SCALE GENOMIC DNA]</scope>
    <source>
        <strain evidence="4 5">NM07_P-09</strain>
    </source>
</reference>
<dbReference type="Pfam" id="PF00293">
    <property type="entry name" value="NUDIX"/>
    <property type="match status" value="1"/>
</dbReference>
<accession>A0A4S2F2J6</accession>
<name>A0A4S2F2J6_9ACTN</name>
<dbReference type="InterPro" id="IPR020084">
    <property type="entry name" value="NUDIX_hydrolase_CS"/>
</dbReference>
<evidence type="ECO:0000259" key="3">
    <source>
        <dbReference type="PROSITE" id="PS51462"/>
    </source>
</evidence>
<evidence type="ECO:0000313" key="5">
    <source>
        <dbReference type="Proteomes" id="UP000310263"/>
    </source>
</evidence>
<dbReference type="EMBL" id="SRYE01000001">
    <property type="protein sequence ID" value="TGY63169.1"/>
    <property type="molecule type" value="Genomic_DNA"/>
</dbReference>
<protein>
    <submittedName>
        <fullName evidence="4">NUDIX hydrolase</fullName>
    </submittedName>
</protein>
<dbReference type="Proteomes" id="UP000310263">
    <property type="component" value="Unassembled WGS sequence"/>
</dbReference>